<evidence type="ECO:0000313" key="1">
    <source>
        <dbReference type="EMBL" id="OMJ81997.1"/>
    </source>
</evidence>
<organism evidence="1 2">
    <name type="scientific">Stentor coeruleus</name>
    <dbReference type="NCBI Taxonomy" id="5963"/>
    <lineage>
        <taxon>Eukaryota</taxon>
        <taxon>Sar</taxon>
        <taxon>Alveolata</taxon>
        <taxon>Ciliophora</taxon>
        <taxon>Postciliodesmatophora</taxon>
        <taxon>Heterotrichea</taxon>
        <taxon>Heterotrichida</taxon>
        <taxon>Stentoridae</taxon>
        <taxon>Stentor</taxon>
    </lineage>
</organism>
<sequence>MGCGIQRKKHYENQETDQKVVENNIEDIFLKRKMIYDSIVNERKKINEKKVFKAPVLCLKSNALYTSRLDRVSKKIMIIKLSIK</sequence>
<reference evidence="1 2" key="1">
    <citation type="submission" date="2016-11" db="EMBL/GenBank/DDBJ databases">
        <title>The macronuclear genome of Stentor coeruleus: a giant cell with tiny introns.</title>
        <authorList>
            <person name="Slabodnick M."/>
            <person name="Ruby J.G."/>
            <person name="Reiff S.B."/>
            <person name="Swart E.C."/>
            <person name="Gosai S."/>
            <person name="Prabakaran S."/>
            <person name="Witkowska E."/>
            <person name="Larue G.E."/>
            <person name="Fisher S."/>
            <person name="Freeman R.M."/>
            <person name="Gunawardena J."/>
            <person name="Chu W."/>
            <person name="Stover N.A."/>
            <person name="Gregory B.D."/>
            <person name="Nowacki M."/>
            <person name="Derisi J."/>
            <person name="Roy S.W."/>
            <person name="Marshall W.F."/>
            <person name="Sood P."/>
        </authorList>
    </citation>
    <scope>NUCLEOTIDE SEQUENCE [LARGE SCALE GENOMIC DNA]</scope>
    <source>
        <strain evidence="1">WM001</strain>
    </source>
</reference>
<name>A0A1R2BZA6_9CILI</name>
<dbReference type="EMBL" id="MPUH01000358">
    <property type="protein sequence ID" value="OMJ81997.1"/>
    <property type="molecule type" value="Genomic_DNA"/>
</dbReference>
<evidence type="ECO:0000313" key="2">
    <source>
        <dbReference type="Proteomes" id="UP000187209"/>
    </source>
</evidence>
<protein>
    <submittedName>
        <fullName evidence="1">Uncharacterized protein</fullName>
    </submittedName>
</protein>
<proteinExistence type="predicted"/>
<accession>A0A1R2BZA6</accession>
<comment type="caution">
    <text evidence="1">The sequence shown here is derived from an EMBL/GenBank/DDBJ whole genome shotgun (WGS) entry which is preliminary data.</text>
</comment>
<dbReference type="Proteomes" id="UP000187209">
    <property type="component" value="Unassembled WGS sequence"/>
</dbReference>
<dbReference type="AlphaFoldDB" id="A0A1R2BZA6"/>
<keyword evidence="2" id="KW-1185">Reference proteome</keyword>
<gene>
    <name evidence="1" type="ORF">SteCoe_17432</name>
</gene>